<accession>A0A183MM35</accession>
<protein>
    <submittedName>
        <fullName evidence="1">Uncharacterized protein</fullName>
    </submittedName>
</protein>
<sequence>MKTCTSEGKHGIQWAACIQPDDLDFAHKLALLSYTHEQMRMKTTSVAAASAALGFNIHKVKSKILK</sequence>
<reference evidence="1 2" key="1">
    <citation type="submission" date="2018-11" db="EMBL/GenBank/DDBJ databases">
        <authorList>
            <consortium name="Pathogen Informatics"/>
        </authorList>
    </citation>
    <scope>NUCLEOTIDE SEQUENCE [LARGE SCALE GENOMIC DNA]</scope>
    <source>
        <strain evidence="1 2">Zambia</strain>
    </source>
</reference>
<gene>
    <name evidence="1" type="ORF">SMRZ_LOCUS17110</name>
</gene>
<organism evidence="1 2">
    <name type="scientific">Schistosoma margrebowiei</name>
    <dbReference type="NCBI Taxonomy" id="48269"/>
    <lineage>
        <taxon>Eukaryota</taxon>
        <taxon>Metazoa</taxon>
        <taxon>Spiralia</taxon>
        <taxon>Lophotrochozoa</taxon>
        <taxon>Platyhelminthes</taxon>
        <taxon>Trematoda</taxon>
        <taxon>Digenea</taxon>
        <taxon>Strigeidida</taxon>
        <taxon>Schistosomatoidea</taxon>
        <taxon>Schistosomatidae</taxon>
        <taxon>Schistosoma</taxon>
    </lineage>
</organism>
<evidence type="ECO:0000313" key="1">
    <source>
        <dbReference type="EMBL" id="VDP22996.1"/>
    </source>
</evidence>
<dbReference type="AlphaFoldDB" id="A0A183MM35"/>
<dbReference type="Proteomes" id="UP000277204">
    <property type="component" value="Unassembled WGS sequence"/>
</dbReference>
<name>A0A183MM35_9TREM</name>
<keyword evidence="2" id="KW-1185">Reference proteome</keyword>
<dbReference type="STRING" id="48269.A0A183MM35"/>
<dbReference type="EMBL" id="UZAI01017292">
    <property type="protein sequence ID" value="VDP22996.1"/>
    <property type="molecule type" value="Genomic_DNA"/>
</dbReference>
<evidence type="ECO:0000313" key="2">
    <source>
        <dbReference type="Proteomes" id="UP000277204"/>
    </source>
</evidence>
<proteinExistence type="predicted"/>